<dbReference type="GeneID" id="28723357"/>
<evidence type="ECO:0000256" key="3">
    <source>
        <dbReference type="ARBA" id="ARBA00023242"/>
    </source>
</evidence>
<organism evidence="7 8">
    <name type="scientific">Eremothecium sinecaudum</name>
    <dbReference type="NCBI Taxonomy" id="45286"/>
    <lineage>
        <taxon>Eukaryota</taxon>
        <taxon>Fungi</taxon>
        <taxon>Dikarya</taxon>
        <taxon>Ascomycota</taxon>
        <taxon>Saccharomycotina</taxon>
        <taxon>Saccharomycetes</taxon>
        <taxon>Saccharomycetales</taxon>
        <taxon>Saccharomycetaceae</taxon>
        <taxon>Eremothecium</taxon>
    </lineage>
</organism>
<dbReference type="Pfam" id="PF13638">
    <property type="entry name" value="PIN_4"/>
    <property type="match status" value="1"/>
</dbReference>
<sequence>MNINGVGFTHKINSAGIERAESVKGSDDANADNLQTVRNKLKNTLAGSKKGKYSLADLDGAIESTFGFDKDGDVEVMDLDHEGESVILSTVQENLADVDAFRPLLSFPNSNNGDSLIGLSNTKALFVVDTNFIISHMQTLEELRCLGTAYNHKIIIPSTVYRELDGLKKSDRVTVVEFHGAERKGTVGALARSANDWIYKNLANLDSSLLGQKIQQKLDFSSKNDDAILDCCLYFRERIQGLVILLSDDKNLCMKALSENILTVSYRKGMSAQLIAEKAYMENQASGGSTRNNSDLAFSDAMIDDDNSAQCCREDLLHSRDIQSKILEILISSIDNVMNVEYDTELEFVGYNREHLVTFQDCARCIQNFWVSVFSEYFAGSNIRKETWNKLPDTLLQIAKDQSSMQIFMEFWSSVLRHLYIKRDKKDNAMLQALLGGMMESNKNYTDQ</sequence>
<dbReference type="PANTHER" id="PTHR16161:SF0">
    <property type="entry name" value="TRANSCRIPTIONAL PROTEIN SWT1"/>
    <property type="match status" value="1"/>
</dbReference>
<proteinExistence type="inferred from homology"/>
<reference evidence="7 8" key="1">
    <citation type="submission" date="2016-01" db="EMBL/GenBank/DDBJ databases">
        <title>Genome sequence of the yeast Holleya sinecauda.</title>
        <authorList>
            <person name="Dietrich F.S."/>
        </authorList>
    </citation>
    <scope>NUCLEOTIDE SEQUENCE [LARGE SCALE GENOMIC DNA]</scope>
    <source>
        <strain evidence="7 8">ATCC 58844</strain>
    </source>
</reference>
<comment type="subcellular location">
    <subcellularLocation>
        <location evidence="1">Nucleus</location>
    </subcellularLocation>
</comment>
<gene>
    <name evidence="7" type="ORF">AW171_hschr31994</name>
</gene>
<dbReference type="GO" id="GO:0004540">
    <property type="term" value="F:RNA nuclease activity"/>
    <property type="evidence" value="ECO:0007669"/>
    <property type="project" value="UniProtKB-ARBA"/>
</dbReference>
<keyword evidence="8" id="KW-1185">Reference proteome</keyword>
<dbReference type="InterPro" id="IPR002716">
    <property type="entry name" value="PIN_dom"/>
</dbReference>
<evidence type="ECO:0000256" key="5">
    <source>
        <dbReference type="ARBA" id="ARBA00074620"/>
    </source>
</evidence>
<evidence type="ECO:0000259" key="6">
    <source>
        <dbReference type="SMART" id="SM00670"/>
    </source>
</evidence>
<evidence type="ECO:0000313" key="8">
    <source>
        <dbReference type="Proteomes" id="UP000243052"/>
    </source>
</evidence>
<dbReference type="CDD" id="cd18727">
    <property type="entry name" value="PIN_Swt1-like"/>
    <property type="match status" value="1"/>
</dbReference>
<dbReference type="PANTHER" id="PTHR16161">
    <property type="entry name" value="TRANSCRIPTIONAL PROTEIN SWT1"/>
    <property type="match status" value="1"/>
</dbReference>
<keyword evidence="3" id="KW-0539">Nucleus</keyword>
<accession>A0A0X8HRJ7</accession>
<dbReference type="InterPro" id="IPR049014">
    <property type="entry name" value="SWT1_C"/>
</dbReference>
<name>A0A0X8HRJ7_9SACH</name>
<evidence type="ECO:0000256" key="1">
    <source>
        <dbReference type="ARBA" id="ARBA00004123"/>
    </source>
</evidence>
<dbReference type="Gene3D" id="3.40.50.1010">
    <property type="entry name" value="5'-nuclease"/>
    <property type="match status" value="1"/>
</dbReference>
<dbReference type="FunFam" id="3.40.50.1010:FF:000045">
    <property type="entry name" value="Transcriptional protein swt1"/>
    <property type="match status" value="1"/>
</dbReference>
<dbReference type="Pfam" id="PF21693">
    <property type="entry name" value="SWT1_3rd"/>
    <property type="match status" value="1"/>
</dbReference>
<protein>
    <recommendedName>
        <fullName evidence="5">Transcriptional protein SWT1</fullName>
    </recommendedName>
</protein>
<feature type="domain" description="PIN" evidence="6">
    <location>
        <begin position="124"/>
        <end position="254"/>
    </location>
</feature>
<dbReference type="SUPFAM" id="SSF88723">
    <property type="entry name" value="PIN domain-like"/>
    <property type="match status" value="1"/>
</dbReference>
<dbReference type="OrthoDB" id="2017974at2759"/>
<dbReference type="Proteomes" id="UP000243052">
    <property type="component" value="Chromosome iii"/>
</dbReference>
<comment type="similarity">
    <text evidence="4">Belongs to the SWT1 family.</text>
</comment>
<dbReference type="InterPro" id="IPR029060">
    <property type="entry name" value="PIN-like_dom_sf"/>
</dbReference>
<dbReference type="EMBL" id="CP014243">
    <property type="protein sequence ID" value="AMD20123.1"/>
    <property type="molecule type" value="Genomic_DNA"/>
</dbReference>
<evidence type="ECO:0000256" key="2">
    <source>
        <dbReference type="ARBA" id="ARBA00023163"/>
    </source>
</evidence>
<keyword evidence="2" id="KW-0804">Transcription</keyword>
<dbReference type="GO" id="GO:0005634">
    <property type="term" value="C:nucleus"/>
    <property type="evidence" value="ECO:0007669"/>
    <property type="project" value="UniProtKB-SubCell"/>
</dbReference>
<dbReference type="AlphaFoldDB" id="A0A0X8HRJ7"/>
<dbReference type="SMART" id="SM00670">
    <property type="entry name" value="PINc"/>
    <property type="match status" value="1"/>
</dbReference>
<evidence type="ECO:0000256" key="4">
    <source>
        <dbReference type="ARBA" id="ARBA00060839"/>
    </source>
</evidence>
<dbReference type="InterPro" id="IPR052626">
    <property type="entry name" value="SWT1_Regulator"/>
</dbReference>
<evidence type="ECO:0000313" key="7">
    <source>
        <dbReference type="EMBL" id="AMD20123.1"/>
    </source>
</evidence>
<dbReference type="RefSeq" id="XP_017987119.1">
    <property type="nucleotide sequence ID" value="XM_018130993.1"/>
</dbReference>